<dbReference type="Pfam" id="PF08803">
    <property type="entry name" value="ydhR"/>
    <property type="match status" value="1"/>
</dbReference>
<dbReference type="InterPro" id="IPR014910">
    <property type="entry name" value="YdhR"/>
</dbReference>
<keyword evidence="1" id="KW-0560">Oxidoreductase</keyword>
<reference evidence="1 2" key="1">
    <citation type="submission" date="2017-09" db="EMBL/GenBank/DDBJ databases">
        <title>Large-scale bioinformatics analysis of Bacillus genomes uncovers conserved roles of natural products in bacterial physiology.</title>
        <authorList>
            <consortium name="Agbiome Team Llc"/>
            <person name="Bleich R.M."/>
            <person name="Grubbs K.J."/>
            <person name="Santa Maria K.C."/>
            <person name="Allen S.E."/>
            <person name="Farag S."/>
            <person name="Shank E.A."/>
            <person name="Bowers A."/>
        </authorList>
    </citation>
    <scope>NUCLEOTIDE SEQUENCE [LARGE SCALE GENOMIC DNA]</scope>
    <source>
        <strain evidence="1 2">AFS067272</strain>
    </source>
</reference>
<sequence length="101" mass="11761">MTCLLQVDFPFDGTFGDEMSKGFLEVAQSINKEEGFHWKIWTENKETKEAGGIYLFETKKDAEKYAEMHKKRLESFGVTGIRVKFFDINEPLTELNRGFIK</sequence>
<organism evidence="1 2">
    <name type="scientific">Bacillus cereus</name>
    <dbReference type="NCBI Taxonomy" id="1396"/>
    <lineage>
        <taxon>Bacteria</taxon>
        <taxon>Bacillati</taxon>
        <taxon>Bacillota</taxon>
        <taxon>Bacilli</taxon>
        <taxon>Bacillales</taxon>
        <taxon>Bacillaceae</taxon>
        <taxon>Bacillus</taxon>
        <taxon>Bacillus cereus group</taxon>
    </lineage>
</organism>
<gene>
    <name evidence="1" type="ORF">COK38_23695</name>
</gene>
<dbReference type="PANTHER" id="PTHR39169">
    <property type="match status" value="1"/>
</dbReference>
<dbReference type="Proteomes" id="UP000226357">
    <property type="component" value="Unassembled WGS sequence"/>
</dbReference>
<evidence type="ECO:0000313" key="1">
    <source>
        <dbReference type="EMBL" id="PFR90023.1"/>
    </source>
</evidence>
<comment type="caution">
    <text evidence="1">The sequence shown here is derived from an EMBL/GenBank/DDBJ whole genome shotgun (WGS) entry which is preliminary data.</text>
</comment>
<evidence type="ECO:0000313" key="2">
    <source>
        <dbReference type="Proteomes" id="UP000226357"/>
    </source>
</evidence>
<protein>
    <submittedName>
        <fullName evidence="1">Monooxygenase</fullName>
    </submittedName>
</protein>
<keyword evidence="1" id="KW-0503">Monooxygenase</keyword>
<dbReference type="SUPFAM" id="SSF54909">
    <property type="entry name" value="Dimeric alpha+beta barrel"/>
    <property type="match status" value="1"/>
</dbReference>
<dbReference type="RefSeq" id="WP_098523517.1">
    <property type="nucleotide sequence ID" value="NZ_NUYJ01000096.1"/>
</dbReference>
<dbReference type="GO" id="GO:0004497">
    <property type="term" value="F:monooxygenase activity"/>
    <property type="evidence" value="ECO:0007669"/>
    <property type="project" value="UniProtKB-KW"/>
</dbReference>
<name>A0AA44Q6F8_BACCE</name>
<dbReference type="AlphaFoldDB" id="A0AA44Q6F8"/>
<dbReference type="Gene3D" id="3.30.70.100">
    <property type="match status" value="1"/>
</dbReference>
<dbReference type="PANTHER" id="PTHR39169:SF1">
    <property type="entry name" value="MONOOXYGENASE YDHR-RELATED"/>
    <property type="match status" value="1"/>
</dbReference>
<accession>A0AA44Q6F8</accession>
<dbReference type="NCBIfam" id="NF008333">
    <property type="entry name" value="PRK11118.1"/>
    <property type="match status" value="1"/>
</dbReference>
<dbReference type="InterPro" id="IPR011008">
    <property type="entry name" value="Dimeric_a/b-barrel"/>
</dbReference>
<proteinExistence type="predicted"/>
<dbReference type="EMBL" id="NVBO01000304">
    <property type="protein sequence ID" value="PFR90023.1"/>
    <property type="molecule type" value="Genomic_DNA"/>
</dbReference>